<sequence length="224" mass="24933">MKYLALASLVLLAACASTTPTDEAPSPEAAALAENANADWYKQSLATLRQKGDQAETADFQRVREAYTTTRRYAPYMDPVYDVMKYGINQMHKGNGKACAQAAAKIVAANFTSLTGHYLGMVCNRMLGNRQVAEQYKFALNGFMDAIRATGNGKTMETAFETYSTQELRAFLQLQELEIVDQSLVQGEQGVFDQMKVRDPETGREYSLFFNITKQWAKGMTAQK</sequence>
<dbReference type="Pfam" id="PF16266">
    <property type="entry name" value="DUF4919"/>
    <property type="match status" value="1"/>
</dbReference>
<keyword evidence="3" id="KW-1185">Reference proteome</keyword>
<organism evidence="2 3">
    <name type="scientific">Microbulbifer marinus</name>
    <dbReference type="NCBI Taxonomy" id="658218"/>
    <lineage>
        <taxon>Bacteria</taxon>
        <taxon>Pseudomonadati</taxon>
        <taxon>Pseudomonadota</taxon>
        <taxon>Gammaproteobacteria</taxon>
        <taxon>Cellvibrionales</taxon>
        <taxon>Microbulbiferaceae</taxon>
        <taxon>Microbulbifer</taxon>
    </lineage>
</organism>
<feature type="signal peptide" evidence="1">
    <location>
        <begin position="1"/>
        <end position="23"/>
    </location>
</feature>
<evidence type="ECO:0000313" key="3">
    <source>
        <dbReference type="Proteomes" id="UP000198658"/>
    </source>
</evidence>
<proteinExistence type="predicted"/>
<evidence type="ECO:0000313" key="2">
    <source>
        <dbReference type="EMBL" id="SDZ75580.1"/>
    </source>
</evidence>
<protein>
    <recommendedName>
        <fullName evidence="4">DUF4919 domain-containing protein</fullName>
    </recommendedName>
</protein>
<accession>A0A1H3VLC9</accession>
<dbReference type="Proteomes" id="UP000198658">
    <property type="component" value="Unassembled WGS sequence"/>
</dbReference>
<reference evidence="3" key="1">
    <citation type="submission" date="2016-10" db="EMBL/GenBank/DDBJ databases">
        <authorList>
            <person name="Varghese N."/>
            <person name="Submissions S."/>
        </authorList>
    </citation>
    <scope>NUCLEOTIDE SEQUENCE [LARGE SCALE GENOMIC DNA]</scope>
    <source>
        <strain evidence="3">CGMCC 1.10657</strain>
    </source>
</reference>
<name>A0A1H3VLC9_9GAMM</name>
<feature type="chain" id="PRO_5011490615" description="DUF4919 domain-containing protein" evidence="1">
    <location>
        <begin position="24"/>
        <end position="224"/>
    </location>
</feature>
<keyword evidence="1" id="KW-0732">Signal</keyword>
<dbReference type="InterPro" id="IPR032578">
    <property type="entry name" value="DUF4919"/>
</dbReference>
<dbReference type="PROSITE" id="PS51257">
    <property type="entry name" value="PROKAR_LIPOPROTEIN"/>
    <property type="match status" value="1"/>
</dbReference>
<dbReference type="EMBL" id="FNQO01000001">
    <property type="protein sequence ID" value="SDZ75580.1"/>
    <property type="molecule type" value="Genomic_DNA"/>
</dbReference>
<evidence type="ECO:0008006" key="4">
    <source>
        <dbReference type="Google" id="ProtNLM"/>
    </source>
</evidence>
<dbReference type="RefSeq" id="WP_170833073.1">
    <property type="nucleotide sequence ID" value="NZ_FNQO01000001.1"/>
</dbReference>
<dbReference type="AlphaFoldDB" id="A0A1H3VLC9"/>
<dbReference type="STRING" id="658218.SAMN05216562_0053"/>
<evidence type="ECO:0000256" key="1">
    <source>
        <dbReference type="SAM" id="SignalP"/>
    </source>
</evidence>
<gene>
    <name evidence="2" type="ORF">SAMN05216562_0053</name>
</gene>